<reference evidence="3" key="1">
    <citation type="submission" date="2016-06" db="UniProtKB">
        <authorList>
            <consortium name="WormBaseParasite"/>
        </authorList>
    </citation>
    <scope>IDENTIFICATION</scope>
</reference>
<evidence type="ECO:0000313" key="1">
    <source>
        <dbReference type="EMBL" id="VDN43895.1"/>
    </source>
</evidence>
<dbReference type="EMBL" id="UYRT01104173">
    <property type="protein sequence ID" value="VDN43895.1"/>
    <property type="molecule type" value="Genomic_DNA"/>
</dbReference>
<evidence type="ECO:0000313" key="2">
    <source>
        <dbReference type="Proteomes" id="UP000271098"/>
    </source>
</evidence>
<reference evidence="1 2" key="2">
    <citation type="submission" date="2018-11" db="EMBL/GenBank/DDBJ databases">
        <authorList>
            <consortium name="Pathogen Informatics"/>
        </authorList>
    </citation>
    <scope>NUCLEOTIDE SEQUENCE [LARGE SCALE GENOMIC DNA]</scope>
</reference>
<evidence type="ECO:0000313" key="3">
    <source>
        <dbReference type="WBParaSite" id="GPUH_0002523401-mRNA-1"/>
    </source>
</evidence>
<proteinExistence type="predicted"/>
<name>A0A183EW63_9BILA</name>
<dbReference type="AlphaFoldDB" id="A0A183EW63"/>
<accession>A0A183EW63</accession>
<protein>
    <submittedName>
        <fullName evidence="3">Phage protein</fullName>
    </submittedName>
</protein>
<dbReference type="Proteomes" id="UP000271098">
    <property type="component" value="Unassembled WGS sequence"/>
</dbReference>
<keyword evidence="2" id="KW-1185">Reference proteome</keyword>
<sequence>MSEKLLKYAYVNSADNTKFFPAGVPKPLLGIEKPRIEQRGSRTLLYWTVGGDTSNVASYKVSNILCLDFCDSL</sequence>
<gene>
    <name evidence="1" type="ORF">GPUH_LOCUS25203</name>
</gene>
<dbReference type="WBParaSite" id="GPUH_0002523401-mRNA-1">
    <property type="protein sequence ID" value="GPUH_0002523401-mRNA-1"/>
    <property type="gene ID" value="GPUH_0002523401"/>
</dbReference>
<organism evidence="3">
    <name type="scientific">Gongylonema pulchrum</name>
    <dbReference type="NCBI Taxonomy" id="637853"/>
    <lineage>
        <taxon>Eukaryota</taxon>
        <taxon>Metazoa</taxon>
        <taxon>Ecdysozoa</taxon>
        <taxon>Nematoda</taxon>
        <taxon>Chromadorea</taxon>
        <taxon>Rhabditida</taxon>
        <taxon>Spirurina</taxon>
        <taxon>Spiruromorpha</taxon>
        <taxon>Spiruroidea</taxon>
        <taxon>Gongylonematidae</taxon>
        <taxon>Gongylonema</taxon>
    </lineage>
</organism>